<proteinExistence type="predicted"/>
<dbReference type="Pfam" id="PF01569">
    <property type="entry name" value="PAP2"/>
    <property type="match status" value="1"/>
</dbReference>
<feature type="compositionally biased region" description="Basic and acidic residues" evidence="10">
    <location>
        <begin position="706"/>
        <end position="716"/>
    </location>
</feature>
<dbReference type="SUPFAM" id="SSF48317">
    <property type="entry name" value="Acid phosphatase/Vanadium-dependent haloperoxidase"/>
    <property type="match status" value="1"/>
</dbReference>
<feature type="compositionally biased region" description="Low complexity" evidence="10">
    <location>
        <begin position="231"/>
        <end position="244"/>
    </location>
</feature>
<keyword evidence="2" id="KW-0808">Transferase</keyword>
<keyword evidence="6" id="KW-0067">ATP-binding</keyword>
<evidence type="ECO:0000256" key="8">
    <source>
        <dbReference type="ARBA" id="ARBA00047899"/>
    </source>
</evidence>
<dbReference type="SUPFAM" id="SSF52540">
    <property type="entry name" value="P-loop containing nucleoside triphosphate hydrolases"/>
    <property type="match status" value="1"/>
</dbReference>
<keyword evidence="4" id="KW-0547">Nucleotide-binding</keyword>
<dbReference type="Proteomes" id="UP000075714">
    <property type="component" value="Unassembled WGS sequence"/>
</dbReference>
<evidence type="ECO:0000256" key="10">
    <source>
        <dbReference type="SAM" id="MobiDB-lite"/>
    </source>
</evidence>
<keyword evidence="11" id="KW-1133">Transmembrane helix</keyword>
<comment type="catalytic activity">
    <reaction evidence="9">
        <text>L-seryl-[protein] + ATP = O-phospho-L-seryl-[protein] + ADP + H(+)</text>
        <dbReference type="Rhea" id="RHEA:17989"/>
        <dbReference type="Rhea" id="RHEA-COMP:9863"/>
        <dbReference type="Rhea" id="RHEA-COMP:11604"/>
        <dbReference type="ChEBI" id="CHEBI:15378"/>
        <dbReference type="ChEBI" id="CHEBI:29999"/>
        <dbReference type="ChEBI" id="CHEBI:30616"/>
        <dbReference type="ChEBI" id="CHEBI:83421"/>
        <dbReference type="ChEBI" id="CHEBI:456216"/>
        <dbReference type="EC" id="2.7.11.1"/>
    </reaction>
</comment>
<feature type="region of interest" description="Disordered" evidence="10">
    <location>
        <begin position="1254"/>
        <end position="1282"/>
    </location>
</feature>
<dbReference type="InterPro" id="IPR057263">
    <property type="entry name" value="COR-B"/>
</dbReference>
<protein>
    <recommendedName>
        <fullName evidence="1">non-specific serine/threonine protein kinase</fullName>
        <ecNumber evidence="1">2.7.11.1</ecNumber>
    </recommendedName>
</protein>
<evidence type="ECO:0000259" key="12">
    <source>
        <dbReference type="PROSITE" id="PS51424"/>
    </source>
</evidence>
<evidence type="ECO:0000256" key="9">
    <source>
        <dbReference type="ARBA" id="ARBA00048679"/>
    </source>
</evidence>
<dbReference type="InterPro" id="IPR020859">
    <property type="entry name" value="ROC"/>
</dbReference>
<feature type="transmembrane region" description="Helical" evidence="11">
    <location>
        <begin position="1012"/>
        <end position="1037"/>
    </location>
</feature>
<dbReference type="Pfam" id="PF08477">
    <property type="entry name" value="Roc"/>
    <property type="match status" value="1"/>
</dbReference>
<evidence type="ECO:0000256" key="1">
    <source>
        <dbReference type="ARBA" id="ARBA00012513"/>
    </source>
</evidence>
<dbReference type="GO" id="GO:0005524">
    <property type="term" value="F:ATP binding"/>
    <property type="evidence" value="ECO:0007669"/>
    <property type="project" value="UniProtKB-KW"/>
</dbReference>
<dbReference type="OrthoDB" id="301434at2759"/>
<keyword evidence="11" id="KW-0812">Transmembrane</keyword>
<dbReference type="GO" id="GO:0016301">
    <property type="term" value="F:kinase activity"/>
    <property type="evidence" value="ECO:0007669"/>
    <property type="project" value="UniProtKB-KW"/>
</dbReference>
<dbReference type="Gene3D" id="3.40.50.300">
    <property type="entry name" value="P-loop containing nucleotide triphosphate hydrolases"/>
    <property type="match status" value="1"/>
</dbReference>
<feature type="transmembrane region" description="Helical" evidence="11">
    <location>
        <begin position="1043"/>
        <end position="1063"/>
    </location>
</feature>
<evidence type="ECO:0000256" key="4">
    <source>
        <dbReference type="ARBA" id="ARBA00022741"/>
    </source>
</evidence>
<feature type="compositionally biased region" description="Gly residues" evidence="10">
    <location>
        <begin position="1271"/>
        <end position="1282"/>
    </location>
</feature>
<feature type="transmembrane region" description="Helical" evidence="11">
    <location>
        <begin position="1136"/>
        <end position="1159"/>
    </location>
</feature>
<evidence type="ECO:0000256" key="6">
    <source>
        <dbReference type="ARBA" id="ARBA00022840"/>
    </source>
</evidence>
<feature type="region of interest" description="Disordered" evidence="10">
    <location>
        <begin position="705"/>
        <end position="762"/>
    </location>
</feature>
<feature type="compositionally biased region" description="Low complexity" evidence="10">
    <location>
        <begin position="1254"/>
        <end position="1267"/>
    </location>
</feature>
<dbReference type="PANTHER" id="PTHR14969">
    <property type="entry name" value="SPHINGOSINE-1-PHOSPHATE PHOSPHOHYDROLASE"/>
    <property type="match status" value="1"/>
</dbReference>
<keyword evidence="3" id="KW-0677">Repeat</keyword>
<evidence type="ECO:0000256" key="3">
    <source>
        <dbReference type="ARBA" id="ARBA00022737"/>
    </source>
</evidence>
<dbReference type="InterPro" id="IPR032171">
    <property type="entry name" value="COR-A"/>
</dbReference>
<dbReference type="Pfam" id="PF16095">
    <property type="entry name" value="COR-A"/>
    <property type="match status" value="1"/>
</dbReference>
<evidence type="ECO:0000256" key="7">
    <source>
        <dbReference type="ARBA" id="ARBA00023134"/>
    </source>
</evidence>
<dbReference type="PROSITE" id="PS51424">
    <property type="entry name" value="ROC"/>
    <property type="match status" value="1"/>
</dbReference>
<dbReference type="InterPro" id="IPR036388">
    <property type="entry name" value="WH-like_DNA-bd_sf"/>
</dbReference>
<keyword evidence="5" id="KW-0418">Kinase</keyword>
<dbReference type="PANTHER" id="PTHR14969:SF13">
    <property type="entry name" value="AT30094P"/>
    <property type="match status" value="1"/>
</dbReference>
<keyword evidence="11" id="KW-0472">Membrane</keyword>
<evidence type="ECO:0000256" key="11">
    <source>
        <dbReference type="SAM" id="Phobius"/>
    </source>
</evidence>
<dbReference type="EMBL" id="LSYV01000027">
    <property type="protein sequence ID" value="KXZ48565.1"/>
    <property type="molecule type" value="Genomic_DNA"/>
</dbReference>
<evidence type="ECO:0000313" key="14">
    <source>
        <dbReference type="Proteomes" id="UP000075714"/>
    </source>
</evidence>
<evidence type="ECO:0000256" key="2">
    <source>
        <dbReference type="ARBA" id="ARBA00022679"/>
    </source>
</evidence>
<gene>
    <name evidence="13" type="ORF">GPECTOR_26g468</name>
</gene>
<dbReference type="InterPro" id="IPR027417">
    <property type="entry name" value="P-loop_NTPase"/>
</dbReference>
<keyword evidence="7" id="KW-0342">GTP-binding</keyword>
<comment type="catalytic activity">
    <reaction evidence="8">
        <text>L-threonyl-[protein] + ATP = O-phospho-L-threonyl-[protein] + ADP + H(+)</text>
        <dbReference type="Rhea" id="RHEA:46608"/>
        <dbReference type="Rhea" id="RHEA-COMP:11060"/>
        <dbReference type="Rhea" id="RHEA-COMP:11605"/>
        <dbReference type="ChEBI" id="CHEBI:15378"/>
        <dbReference type="ChEBI" id="CHEBI:30013"/>
        <dbReference type="ChEBI" id="CHEBI:30616"/>
        <dbReference type="ChEBI" id="CHEBI:61977"/>
        <dbReference type="ChEBI" id="CHEBI:456216"/>
        <dbReference type="EC" id="2.7.11.1"/>
    </reaction>
</comment>
<organism evidence="13 14">
    <name type="scientific">Gonium pectorale</name>
    <name type="common">Green alga</name>
    <dbReference type="NCBI Taxonomy" id="33097"/>
    <lineage>
        <taxon>Eukaryota</taxon>
        <taxon>Viridiplantae</taxon>
        <taxon>Chlorophyta</taxon>
        <taxon>core chlorophytes</taxon>
        <taxon>Chlorophyceae</taxon>
        <taxon>CS clade</taxon>
        <taxon>Chlamydomonadales</taxon>
        <taxon>Volvocaceae</taxon>
        <taxon>Gonium</taxon>
    </lineage>
</organism>
<dbReference type="STRING" id="33097.A0A150GG38"/>
<evidence type="ECO:0000256" key="5">
    <source>
        <dbReference type="ARBA" id="ARBA00022777"/>
    </source>
</evidence>
<accession>A0A150GG38</accession>
<feature type="region of interest" description="Disordered" evidence="10">
    <location>
        <begin position="225"/>
        <end position="246"/>
    </location>
</feature>
<name>A0A150GG38_GONPE</name>
<dbReference type="Gene3D" id="3.30.70.1390">
    <property type="entry name" value="ROC domain from the Parkinson's disease-associated leucine-rich repeat kinase 2"/>
    <property type="match status" value="1"/>
</dbReference>
<dbReference type="EC" id="2.7.11.1" evidence="1"/>
<dbReference type="Pfam" id="PF25497">
    <property type="entry name" value="COR-B"/>
    <property type="match status" value="1"/>
</dbReference>
<dbReference type="Gene3D" id="1.10.10.10">
    <property type="entry name" value="Winged helix-like DNA-binding domain superfamily/Winged helix DNA-binding domain"/>
    <property type="match status" value="1"/>
</dbReference>
<dbReference type="GO" id="GO:0042392">
    <property type="term" value="F:sphingosine-1-phosphate phosphatase activity"/>
    <property type="evidence" value="ECO:0007669"/>
    <property type="project" value="TreeGrafter"/>
</dbReference>
<sequence>MTFSLWDFGGQDVYYSTHAFFMASRAVYLVMYRSRDDSELDRLQEYMDRIQALAPGAPMVLVGTHAGERTEQGGNFRPKQPPPTLFTAFPSLHREPLFVSSMNGYGVKDLKAVVLQLALRQPGVGELLPASFIKLRRAVQSKQQTFKSGAEPVVTAAQYAELAASAGVDDPTQLRTFTSLLYDFGDLLHFEHVPGLEDAMVLRPQWVADVMAHVITMNDAKLKKMEEHSASDSSGGAMSSSKHGGSTGRVAKSALLQLMEEVSPTRAEGLLALLENFNMMHSIDEVTALVPPMMPDVSSAHGATLLYEEASKSPDAPRFRWWSAHYEYSYVPDALMCRVLCRVFALPNLEILEAWRFGAVMRRNSHLAMILQGTMRGVDRNVVSVVVCGPKPENLGCLVSAKLKDLLAEAFKGVKLEDIRYSCPHCVQARQRQPCVFKAKFLQKKANANEKVTCEVCEAEDLDLADRLDKDDQATPWRPKRARVPATGAAATAARKASGVFPAATDDATGLTVTTAVTQQQGMMVHMVDMLGQIAAKLNADSTARQAEYKDLRALAGARAEGEEDLIRRITAVAKLVAGTDSKPLPTLHVVLPMPSADQPWWDRKGLLKARFRLHLLCEHPGGPHLTDHEGYEIERPAEWLRRYAPGVRLLTHSLGLLLGTGVKALTSGGSDMGLGRLGELVDAHVLNEPLEAFTKLNDLLSSLQQEDKRGREKGQEGGGKGMGMTEEGEEGIKKDPKGKATGGGGKGGGPPPASANGAAASGSTAAWQALHQLDFTNSQEARREIEALVRHKDSTGNYGNLQKIKTRAGDVVWLCKCHSEEHIRNNTCAFLLVSCIVANLIAPPVRKYLRPFILRTVLSQLDFVSQFQQLLRSPLLDVLAKLTAFSVSVEIYLLSLPPIAWLGGASGAAASMAVCQCMAISTYMACVLKDVFCCPRPGPASDTARRLREKAAALSAAGKAPDDSMPMPKPGAGVTAGVEVLEAAYRNEVEMGAPSMHTWCALLMPAYSAAVAMQLGAITPATATTLTAASGVWSIWVALSRLYLGVHTPIDLALGALGGAAALGLWRRLGLAILAVVGEPGVTAAAVSAWDRCAMPAWARAEEGSALGLLAVGAAYLLALRTYPRPMMHTTSYEYAVIFLGAAYGGLVSLSGRVSIAPPLLRALAGGAAAPAAMPQQLRHPAAVVALGFVAVFAVKEASKAVLCAVLPYILGAAPLAVRQLWQPPVHPAGCYRPEEGPVVSATATIEAAVTPDSPAPKAAALASPDDGGKGAAFGREGGSGGRHGEVLMKTARLAYDVDFARKWVNYGITVYAAMEFRHVAAALMAAGQ</sequence>
<dbReference type="InterPro" id="IPR000326">
    <property type="entry name" value="PAP2/HPO"/>
</dbReference>
<comment type="caution">
    <text evidence="13">The sequence shown here is derived from an EMBL/GenBank/DDBJ whole genome shotgun (WGS) entry which is preliminary data.</text>
</comment>
<keyword evidence="14" id="KW-1185">Reference proteome</keyword>
<dbReference type="Gene3D" id="1.20.144.10">
    <property type="entry name" value="Phosphatidic acid phosphatase type 2/haloperoxidase"/>
    <property type="match status" value="1"/>
</dbReference>
<evidence type="ECO:0000313" key="13">
    <source>
        <dbReference type="EMBL" id="KXZ48565.1"/>
    </source>
</evidence>
<feature type="domain" description="Roc" evidence="12">
    <location>
        <begin position="1"/>
        <end position="121"/>
    </location>
</feature>
<feature type="transmembrane region" description="Helical" evidence="11">
    <location>
        <begin position="1106"/>
        <end position="1124"/>
    </location>
</feature>
<dbReference type="InterPro" id="IPR036938">
    <property type="entry name" value="PAP2/HPO_sf"/>
</dbReference>
<reference evidence="14" key="1">
    <citation type="journal article" date="2016" name="Nat. Commun.">
        <title>The Gonium pectorale genome demonstrates co-option of cell cycle regulation during the evolution of multicellularity.</title>
        <authorList>
            <person name="Hanschen E.R."/>
            <person name="Marriage T.N."/>
            <person name="Ferris P.J."/>
            <person name="Hamaji T."/>
            <person name="Toyoda A."/>
            <person name="Fujiyama A."/>
            <person name="Neme R."/>
            <person name="Noguchi H."/>
            <person name="Minakuchi Y."/>
            <person name="Suzuki M."/>
            <person name="Kawai-Toyooka H."/>
            <person name="Smith D.R."/>
            <person name="Sparks H."/>
            <person name="Anderson J."/>
            <person name="Bakaric R."/>
            <person name="Luria V."/>
            <person name="Karger A."/>
            <person name="Kirschner M.W."/>
            <person name="Durand P.M."/>
            <person name="Michod R.E."/>
            <person name="Nozaki H."/>
            <person name="Olson B.J."/>
        </authorList>
    </citation>
    <scope>NUCLEOTIDE SEQUENCE [LARGE SCALE GENOMIC DNA]</scope>
    <source>
        <strain evidence="14">NIES-2863</strain>
    </source>
</reference>